<feature type="transmembrane region" description="Helical" evidence="1">
    <location>
        <begin position="168"/>
        <end position="187"/>
    </location>
</feature>
<evidence type="ECO:0000313" key="4">
    <source>
        <dbReference type="Proteomes" id="UP000002605"/>
    </source>
</evidence>
<reference evidence="3 4" key="1">
    <citation type="journal article" date="2009" name="Genome Res.">
        <title>Comparative genomics of the fungal pathogens Candida dubliniensis and Candida albicans.</title>
        <authorList>
            <person name="Jackson A.P."/>
            <person name="Gamble J.A."/>
            <person name="Yeomans T."/>
            <person name="Moran G.P."/>
            <person name="Saunders D."/>
            <person name="Harris D."/>
            <person name="Aslett M."/>
            <person name="Barrell J.F."/>
            <person name="Butler G."/>
            <person name="Citiulo F."/>
            <person name="Coleman D.C."/>
            <person name="de Groot P.W.J."/>
            <person name="Goodwin T.J."/>
            <person name="Quail M.A."/>
            <person name="McQuillan J."/>
            <person name="Munro C.A."/>
            <person name="Pain A."/>
            <person name="Poulter R.T."/>
            <person name="Rajandream M.A."/>
            <person name="Renauld H."/>
            <person name="Spiering M.J."/>
            <person name="Tivey A."/>
            <person name="Gow N.A.R."/>
            <person name="Barrell B."/>
            <person name="Sullivan D.J."/>
            <person name="Berriman M."/>
        </authorList>
    </citation>
    <scope>NUCLEOTIDE SEQUENCE [LARGE SCALE GENOMIC DNA]</scope>
    <source>
        <strain evidence="4">CD36 / ATCC MYA-646 / CBS 7987 / NCPF 3949 / NRRL Y-17841</strain>
    </source>
</reference>
<sequence length="228" mass="26394">MPLISRSTISFNQDNLKFLVFFIIPILLSIYLIPKFINPEIINNLLINFKIGLLSKKYCQIQPIYCSILLNDNDKYGGGGGGGGDPNQLKRIQFKYFELIYVVHKWIYNIDQFIIHKLILSWPIKKIIGSIMIIIMMRNNNNNNNNNNSGGGGGFGGEQYMEEIWEKWIEIIQIILAVINSMIYHSIWGLIVSRMYVFFIFGTLITVFEPWERLIDPLMSVLSTNNVY</sequence>
<dbReference type="KEGG" id="cdu:CD36_81190"/>
<dbReference type="eggNOG" id="ENOG502RAHE">
    <property type="taxonomic scope" value="Eukaryota"/>
</dbReference>
<dbReference type="GeneID" id="8047007"/>
<proteinExistence type="predicted"/>
<dbReference type="Proteomes" id="UP000002605">
    <property type="component" value="Chromosome 3"/>
</dbReference>
<feature type="transmembrane region" description="Helical" evidence="1">
    <location>
        <begin position="193"/>
        <end position="211"/>
    </location>
</feature>
<dbReference type="RefSeq" id="XP_002419064.1">
    <property type="nucleotide sequence ID" value="XM_002419019.1"/>
</dbReference>
<keyword evidence="1" id="KW-0472">Membrane</keyword>
<keyword evidence="4" id="KW-1185">Reference proteome</keyword>
<dbReference type="OrthoDB" id="4013261at2759"/>
<dbReference type="EMBL" id="FM992690">
    <property type="protein sequence ID" value="CAX42648.1"/>
    <property type="molecule type" value="Genomic_DNA"/>
</dbReference>
<dbReference type="HOGENOM" id="CLU_1390705_0_0_1"/>
<evidence type="ECO:0000256" key="1">
    <source>
        <dbReference type="SAM" id="Phobius"/>
    </source>
</evidence>
<feature type="transmembrane region" description="Helical" evidence="1">
    <location>
        <begin position="16"/>
        <end position="33"/>
    </location>
</feature>
<dbReference type="CGD" id="CAL0000164230">
    <property type="gene designation" value="Cd36_81190"/>
</dbReference>
<keyword evidence="1" id="KW-0812">Transmembrane</keyword>
<dbReference type="AlphaFoldDB" id="B9WD97"/>
<keyword evidence="1" id="KW-1133">Transmembrane helix</keyword>
<protein>
    <submittedName>
        <fullName evidence="3">Uncharacterized protein</fullName>
    </submittedName>
</protein>
<name>B9WD97_CANDC</name>
<accession>B9WD97</accession>
<dbReference type="VEuPathDB" id="FungiDB:CD36_81190"/>
<evidence type="ECO:0000313" key="3">
    <source>
        <dbReference type="EMBL" id="CAX42648.1"/>
    </source>
</evidence>
<organism evidence="3 4">
    <name type="scientific">Candida dubliniensis (strain CD36 / ATCC MYA-646 / CBS 7987 / NCPF 3949 / NRRL Y-17841)</name>
    <name type="common">Yeast</name>
    <dbReference type="NCBI Taxonomy" id="573826"/>
    <lineage>
        <taxon>Eukaryota</taxon>
        <taxon>Fungi</taxon>
        <taxon>Dikarya</taxon>
        <taxon>Ascomycota</taxon>
        <taxon>Saccharomycotina</taxon>
        <taxon>Pichiomycetes</taxon>
        <taxon>Debaryomycetaceae</taxon>
        <taxon>Candida/Lodderomyces clade</taxon>
        <taxon>Candida</taxon>
    </lineage>
</organism>
<evidence type="ECO:0000313" key="2">
    <source>
        <dbReference type="CGD" id="CAL0000164230"/>
    </source>
</evidence>
<gene>
    <name evidence="2" type="ordered locus">Cd36_81190</name>
    <name evidence="3" type="ORF">CD36_81190</name>
</gene>